<dbReference type="InterPro" id="IPR004839">
    <property type="entry name" value="Aminotransferase_I/II_large"/>
</dbReference>
<evidence type="ECO:0000313" key="2">
    <source>
        <dbReference type="Proteomes" id="UP001642484"/>
    </source>
</evidence>
<dbReference type="Pfam" id="PF00155">
    <property type="entry name" value="Aminotran_1_2"/>
    <property type="match status" value="1"/>
</dbReference>
<evidence type="ECO:0000313" key="1">
    <source>
        <dbReference type="EMBL" id="CAK8991265.1"/>
    </source>
</evidence>
<organism evidence="1 2">
    <name type="scientific">Durusdinium trenchii</name>
    <dbReference type="NCBI Taxonomy" id="1381693"/>
    <lineage>
        <taxon>Eukaryota</taxon>
        <taxon>Sar</taxon>
        <taxon>Alveolata</taxon>
        <taxon>Dinophyceae</taxon>
        <taxon>Suessiales</taxon>
        <taxon>Symbiodiniaceae</taxon>
        <taxon>Durusdinium</taxon>
    </lineage>
</organism>
<gene>
    <name evidence="1" type="ORF">CCMP2556_LOCUS2383</name>
</gene>
<dbReference type="SUPFAM" id="SSF53383">
    <property type="entry name" value="PLP-dependent transferases"/>
    <property type="match status" value="1"/>
</dbReference>
<protein>
    <submittedName>
        <fullName evidence="1">Uncharacterized protein</fullName>
    </submittedName>
</protein>
<reference evidence="1 2" key="1">
    <citation type="submission" date="2024-02" db="EMBL/GenBank/DDBJ databases">
        <authorList>
            <person name="Chen Y."/>
            <person name="Shah S."/>
            <person name="Dougan E. K."/>
            <person name="Thang M."/>
            <person name="Chan C."/>
        </authorList>
    </citation>
    <scope>NUCLEOTIDE SEQUENCE [LARGE SCALE GENOMIC DNA]</scope>
</reference>
<dbReference type="CDD" id="cd00609">
    <property type="entry name" value="AAT_like"/>
    <property type="match status" value="1"/>
</dbReference>
<name>A0ABP0HQU1_9DINO</name>
<dbReference type="Gene3D" id="3.40.640.10">
    <property type="entry name" value="Type I PLP-dependent aspartate aminotransferase-like (Major domain)"/>
    <property type="match status" value="1"/>
</dbReference>
<proteinExistence type="predicted"/>
<dbReference type="InterPro" id="IPR015421">
    <property type="entry name" value="PyrdxlP-dep_Trfase_major"/>
</dbReference>
<comment type="caution">
    <text evidence="1">The sequence shown here is derived from an EMBL/GenBank/DDBJ whole genome shotgun (WGS) entry which is preliminary data.</text>
</comment>
<dbReference type="PANTHER" id="PTHR42885">
    <property type="entry name" value="HISTIDINOL-PHOSPHATE AMINOTRANSFERASE-RELATED"/>
    <property type="match status" value="1"/>
</dbReference>
<dbReference type="EMBL" id="CAXAMN010000891">
    <property type="protein sequence ID" value="CAK8991265.1"/>
    <property type="molecule type" value="Genomic_DNA"/>
</dbReference>
<accession>A0ABP0HQU1</accession>
<dbReference type="InterPro" id="IPR015424">
    <property type="entry name" value="PyrdxlP-dep_Trfase"/>
</dbReference>
<dbReference type="PANTHER" id="PTHR42885:SF2">
    <property type="entry name" value="HISTIDINOL-PHOSPHATE AMINOTRANSFERASE"/>
    <property type="match status" value="1"/>
</dbReference>
<dbReference type="Proteomes" id="UP001642484">
    <property type="component" value="Unassembled WGS sequence"/>
</dbReference>
<sequence length="288" mass="32218">MVIKSHIKKLKPYQPPLEGRNPQKYMLLDFNERTVEVPSFVKEAMKDFIDQGGLQKYPAYGALQRDIADYAAVAPEQVLFVNGSDQGIDLVVRCCCPFGSEVIIPSPTFAMFEQAAESEGLVIRRPNFTKEGGFPLAEVLEMVNSKTALVVLSNPNNPTGTEIPREAIIQVLETVKCAVLVDECYFEFMDPKSTVVGEVDRFPNLFVSRTFSKTWGIPSLRLGYLVSTKPNVDALTCVRGPYDINQIAVVGITAALKQRQYVFEYVREVMEPGPRNRHMSVSVSQMRL</sequence>
<keyword evidence="2" id="KW-1185">Reference proteome</keyword>
<dbReference type="GO" id="GO:0008483">
    <property type="term" value="F:transaminase activity"/>
    <property type="evidence" value="ECO:0007669"/>
    <property type="project" value="UniProtKB-KW"/>
</dbReference>